<dbReference type="KEGG" id="cbr:CBG_18680"/>
<protein>
    <submittedName>
        <fullName evidence="1">Protein CBG18680</fullName>
    </submittedName>
</protein>
<dbReference type="STRING" id="6238.A8XTX6"/>
<reference evidence="1 2" key="1">
    <citation type="journal article" date="2003" name="PLoS Biol.">
        <title>The genome sequence of Caenorhabditis briggsae: a platform for comparative genomics.</title>
        <authorList>
            <person name="Stein L.D."/>
            <person name="Bao Z."/>
            <person name="Blasiar D."/>
            <person name="Blumenthal T."/>
            <person name="Brent M.R."/>
            <person name="Chen N."/>
            <person name="Chinwalla A."/>
            <person name="Clarke L."/>
            <person name="Clee C."/>
            <person name="Coghlan A."/>
            <person name="Coulson A."/>
            <person name="D'Eustachio P."/>
            <person name="Fitch D.H."/>
            <person name="Fulton L.A."/>
            <person name="Fulton R.E."/>
            <person name="Griffiths-Jones S."/>
            <person name="Harris T.W."/>
            <person name="Hillier L.W."/>
            <person name="Kamath R."/>
            <person name="Kuwabara P.E."/>
            <person name="Mardis E.R."/>
            <person name="Marra M.A."/>
            <person name="Miner T.L."/>
            <person name="Minx P."/>
            <person name="Mullikin J.C."/>
            <person name="Plumb R.W."/>
            <person name="Rogers J."/>
            <person name="Schein J.E."/>
            <person name="Sohrmann M."/>
            <person name="Spieth J."/>
            <person name="Stajich J.E."/>
            <person name="Wei C."/>
            <person name="Willey D."/>
            <person name="Wilson R.K."/>
            <person name="Durbin R."/>
            <person name="Waterston R.H."/>
        </authorList>
    </citation>
    <scope>NUCLEOTIDE SEQUENCE [LARGE SCALE GENOMIC DNA]</scope>
    <source>
        <strain evidence="1 2">AF16</strain>
    </source>
</reference>
<dbReference type="eggNOG" id="KOG2392">
    <property type="taxonomic scope" value="Eukaryota"/>
</dbReference>
<evidence type="ECO:0000313" key="1">
    <source>
        <dbReference type="EMBL" id="CAP36106.1"/>
    </source>
</evidence>
<gene>
    <name evidence="1 3" type="ORF">CBG18680</name>
    <name evidence="1" type="ORF">CBG_18680</name>
</gene>
<proteinExistence type="predicted"/>
<dbReference type="EMBL" id="HE601037">
    <property type="protein sequence ID" value="CAP36106.1"/>
    <property type="molecule type" value="Genomic_DNA"/>
</dbReference>
<dbReference type="SUPFAM" id="SSF56574">
    <property type="entry name" value="Serpins"/>
    <property type="match status" value="1"/>
</dbReference>
<keyword evidence="2" id="KW-1185">Reference proteome</keyword>
<dbReference type="RefSeq" id="XP_002640518.1">
    <property type="nucleotide sequence ID" value="XM_002640472.1"/>
</dbReference>
<dbReference type="AlphaFoldDB" id="A8XTX6"/>
<dbReference type="GeneID" id="8582513"/>
<dbReference type="FunCoup" id="A8XTX6">
    <property type="interactions" value="1416"/>
</dbReference>
<reference evidence="1 2" key="2">
    <citation type="journal article" date="2011" name="PLoS Genet.">
        <title>Caenorhabditis briggsae recombinant inbred line genotypes reveal inter-strain incompatibility and the evolution of recombination.</title>
        <authorList>
            <person name="Ross J.A."/>
            <person name="Koboldt D.C."/>
            <person name="Staisch J.E."/>
            <person name="Chamberlin H.M."/>
            <person name="Gupta B.P."/>
            <person name="Miller R.D."/>
            <person name="Baird S.E."/>
            <person name="Haag E.S."/>
        </authorList>
    </citation>
    <scope>NUCLEOTIDE SEQUENCE [LARGE SCALE GENOMIC DNA]</scope>
    <source>
        <strain evidence="1 2">AF16</strain>
    </source>
</reference>
<dbReference type="InParanoid" id="A8XTX6"/>
<dbReference type="PROSITE" id="PS00284">
    <property type="entry name" value="SERPIN"/>
    <property type="match status" value="1"/>
</dbReference>
<accession>A8XTX6</accession>
<organism evidence="1 2">
    <name type="scientific">Caenorhabditis briggsae</name>
    <dbReference type="NCBI Taxonomy" id="6238"/>
    <lineage>
        <taxon>Eukaryota</taxon>
        <taxon>Metazoa</taxon>
        <taxon>Ecdysozoa</taxon>
        <taxon>Nematoda</taxon>
        <taxon>Chromadorea</taxon>
        <taxon>Rhabditida</taxon>
        <taxon>Rhabditina</taxon>
        <taxon>Rhabditomorpha</taxon>
        <taxon>Rhabditoidea</taxon>
        <taxon>Rhabditidae</taxon>
        <taxon>Peloderinae</taxon>
        <taxon>Caenorhabditis</taxon>
    </lineage>
</organism>
<name>A8XTX6_CAEBR</name>
<dbReference type="InterPro" id="IPR036186">
    <property type="entry name" value="Serpin_sf"/>
</dbReference>
<dbReference type="Gene3D" id="2.30.39.10">
    <property type="entry name" value="Alpha-1-antitrypsin, domain 1"/>
    <property type="match status" value="1"/>
</dbReference>
<evidence type="ECO:0000313" key="3">
    <source>
        <dbReference type="WormBase" id="CBG18680"/>
    </source>
</evidence>
<dbReference type="HOGENOM" id="CLU_063121_0_0_1"/>
<dbReference type="InterPro" id="IPR042185">
    <property type="entry name" value="Serpin_sf_2"/>
</dbReference>
<sequence length="242" mass="28034">MDPNILTQLSLNILKAFGTRNSSFVFSPVSILLSLASQNLTEKYIPGISNIQETALKFSTQKTDSYRLDWQYQLNEFRVREMSNGLKNLKFLKMNIKDNLLLSCDDLLARYTINEDIEVLELPLSEEPEKFVAFIPRSNGNISELIENLTTSKFQDLLYKLSSEFVNFEIPIFKIKSNLQYPVPNIFQFEIPDKTEEEVMRDPGFIKRPCETIPIHLYLNRPFLFSVIVEKDPILMGVFNGF</sequence>
<dbReference type="InterPro" id="IPR023795">
    <property type="entry name" value="Serpin_CS"/>
</dbReference>
<dbReference type="OMA" id="ACETIPL"/>
<dbReference type="CTD" id="8582513"/>
<evidence type="ECO:0000313" key="2">
    <source>
        <dbReference type="Proteomes" id="UP000008549"/>
    </source>
</evidence>
<dbReference type="Proteomes" id="UP000008549">
    <property type="component" value="Unassembled WGS sequence"/>
</dbReference>
<dbReference type="WormBase" id="CBG18680">
    <property type="protein sequence ID" value="CBP10960"/>
    <property type="gene ID" value="WBGene00038057"/>
</dbReference>